<feature type="compositionally biased region" description="Polar residues" evidence="2">
    <location>
        <begin position="241"/>
        <end position="271"/>
    </location>
</feature>
<dbReference type="SUPFAM" id="SSF54928">
    <property type="entry name" value="RNA-binding domain, RBD"/>
    <property type="match status" value="1"/>
</dbReference>
<evidence type="ECO:0000256" key="1">
    <source>
        <dbReference type="PROSITE-ProRule" id="PRU00176"/>
    </source>
</evidence>
<feature type="region of interest" description="Disordered" evidence="2">
    <location>
        <begin position="74"/>
        <end position="103"/>
    </location>
</feature>
<dbReference type="EMBL" id="MU839007">
    <property type="protein sequence ID" value="KAK1767804.1"/>
    <property type="molecule type" value="Genomic_DNA"/>
</dbReference>
<gene>
    <name evidence="4" type="ORF">QBC33DRAFT_59352</name>
</gene>
<dbReference type="InterPro" id="IPR000504">
    <property type="entry name" value="RRM_dom"/>
</dbReference>
<dbReference type="PANTHER" id="PTHR32343">
    <property type="entry name" value="SERINE/ARGININE-RICH SPLICING FACTOR"/>
    <property type="match status" value="1"/>
</dbReference>
<evidence type="ECO:0000313" key="5">
    <source>
        <dbReference type="Proteomes" id="UP001244011"/>
    </source>
</evidence>
<sequence>MTSSGNTVTVSNIAPKTEDKEIKDFFSFCGKIANINITTEGDTKNATVTFEKETASKTALLLNHTKLGENEITVTGPAGATADDGSHPKGQAERDSDEITQEEKPRARILAEYLAHGYVVADAGLKSAITLDEKHGVSTRFLQTLQSLDEKYQATDRAKTADKSYGISERANNLWTGLGSYFEKASNTPTGKRIAKFYTDGSRQVSDIHSEARRLADLKKQEHGGSAYKAAGLDRVFGPEKTSQSASGQTGNVPGSAPSNAPATESSQSPTAAVPTFDPPPKA</sequence>
<comment type="caution">
    <text evidence="4">The sequence shown here is derived from an EMBL/GenBank/DDBJ whole genome shotgun (WGS) entry which is preliminary data.</text>
</comment>
<dbReference type="AlphaFoldDB" id="A0AAJ0FMG0"/>
<dbReference type="PANTHER" id="PTHR32343:SF10">
    <property type="entry name" value="RNA-BINDING REGION RNP-1 DOMAIN-CONTAINING PROTEIN"/>
    <property type="match status" value="1"/>
</dbReference>
<evidence type="ECO:0000313" key="4">
    <source>
        <dbReference type="EMBL" id="KAK1767804.1"/>
    </source>
</evidence>
<feature type="region of interest" description="Disordered" evidence="2">
    <location>
        <begin position="218"/>
        <end position="283"/>
    </location>
</feature>
<dbReference type="CDD" id="cd12268">
    <property type="entry name" value="RRM_Vip1"/>
    <property type="match status" value="1"/>
</dbReference>
<dbReference type="InterPro" id="IPR012677">
    <property type="entry name" value="Nucleotide-bd_a/b_plait_sf"/>
</dbReference>
<feature type="domain" description="RRM" evidence="3">
    <location>
        <begin position="6"/>
        <end position="74"/>
    </location>
</feature>
<keyword evidence="1" id="KW-0694">RNA-binding</keyword>
<dbReference type="InterPro" id="IPR034358">
    <property type="entry name" value="Vip1_RRM"/>
</dbReference>
<name>A0AAJ0FMG0_9PEZI</name>
<dbReference type="Proteomes" id="UP001244011">
    <property type="component" value="Unassembled WGS sequence"/>
</dbReference>
<dbReference type="SMART" id="SM00360">
    <property type="entry name" value="RRM"/>
    <property type="match status" value="1"/>
</dbReference>
<evidence type="ECO:0000259" key="3">
    <source>
        <dbReference type="PROSITE" id="PS50102"/>
    </source>
</evidence>
<dbReference type="PROSITE" id="PS50102">
    <property type="entry name" value="RRM"/>
    <property type="match status" value="1"/>
</dbReference>
<dbReference type="RefSeq" id="XP_060284017.1">
    <property type="nucleotide sequence ID" value="XM_060431735.1"/>
</dbReference>
<dbReference type="InterPro" id="IPR035979">
    <property type="entry name" value="RBD_domain_sf"/>
</dbReference>
<protein>
    <recommendedName>
        <fullName evidence="3">RRM domain-containing protein</fullName>
    </recommendedName>
</protein>
<feature type="compositionally biased region" description="Basic and acidic residues" evidence="2">
    <location>
        <begin position="84"/>
        <end position="94"/>
    </location>
</feature>
<reference evidence="4" key="1">
    <citation type="submission" date="2023-06" db="EMBL/GenBank/DDBJ databases">
        <title>Genome-scale phylogeny and comparative genomics of the fungal order Sordariales.</title>
        <authorList>
            <consortium name="Lawrence Berkeley National Laboratory"/>
            <person name="Hensen N."/>
            <person name="Bonometti L."/>
            <person name="Westerberg I."/>
            <person name="Brannstrom I.O."/>
            <person name="Guillou S."/>
            <person name="Cros-Aarteil S."/>
            <person name="Calhoun S."/>
            <person name="Haridas S."/>
            <person name="Kuo A."/>
            <person name="Mondo S."/>
            <person name="Pangilinan J."/>
            <person name="Riley R."/>
            <person name="Labutti K."/>
            <person name="Andreopoulos B."/>
            <person name="Lipzen A."/>
            <person name="Chen C."/>
            <person name="Yanf M."/>
            <person name="Daum C."/>
            <person name="Ng V."/>
            <person name="Clum A."/>
            <person name="Steindorff A."/>
            <person name="Ohm R."/>
            <person name="Martin F."/>
            <person name="Silar P."/>
            <person name="Natvig D."/>
            <person name="Lalanne C."/>
            <person name="Gautier V."/>
            <person name="Ament-Velasquez S.L."/>
            <person name="Kruys A."/>
            <person name="Hutchinson M.I."/>
            <person name="Powell A.J."/>
            <person name="Barry K."/>
            <person name="Miller A.N."/>
            <person name="Grigoriev I.V."/>
            <person name="Debuchy R."/>
            <person name="Gladieux P."/>
            <person name="Thoren M.H."/>
            <person name="Johannesson H."/>
        </authorList>
    </citation>
    <scope>NUCLEOTIDE SEQUENCE</scope>
    <source>
        <strain evidence="4">8032-3</strain>
    </source>
</reference>
<dbReference type="Pfam" id="PF00076">
    <property type="entry name" value="RRM_1"/>
    <property type="match status" value="1"/>
</dbReference>
<dbReference type="GeneID" id="85314922"/>
<organism evidence="4 5">
    <name type="scientific">Phialemonium atrogriseum</name>
    <dbReference type="NCBI Taxonomy" id="1093897"/>
    <lineage>
        <taxon>Eukaryota</taxon>
        <taxon>Fungi</taxon>
        <taxon>Dikarya</taxon>
        <taxon>Ascomycota</taxon>
        <taxon>Pezizomycotina</taxon>
        <taxon>Sordariomycetes</taxon>
        <taxon>Sordariomycetidae</taxon>
        <taxon>Cephalothecales</taxon>
        <taxon>Cephalothecaceae</taxon>
        <taxon>Phialemonium</taxon>
    </lineage>
</organism>
<accession>A0AAJ0FMG0</accession>
<keyword evidence="5" id="KW-1185">Reference proteome</keyword>
<evidence type="ECO:0000256" key="2">
    <source>
        <dbReference type="SAM" id="MobiDB-lite"/>
    </source>
</evidence>
<dbReference type="Gene3D" id="3.30.70.330">
    <property type="match status" value="1"/>
</dbReference>
<dbReference type="GO" id="GO:0003723">
    <property type="term" value="F:RNA binding"/>
    <property type="evidence" value="ECO:0007669"/>
    <property type="project" value="UniProtKB-UniRule"/>
</dbReference>
<proteinExistence type="predicted"/>